<proteinExistence type="predicted"/>
<dbReference type="AlphaFoldDB" id="A0A8J2KRK3"/>
<dbReference type="PANTHER" id="PTHR24223">
    <property type="entry name" value="ATP-BINDING CASSETTE SUB-FAMILY C"/>
    <property type="match status" value="1"/>
</dbReference>
<evidence type="ECO:0000256" key="2">
    <source>
        <dbReference type="ARBA" id="ARBA00022840"/>
    </source>
</evidence>
<dbReference type="OrthoDB" id="6500128at2759"/>
<keyword evidence="1" id="KW-0547">Nucleotide-binding</keyword>
<keyword evidence="4" id="KW-1185">Reference proteome</keyword>
<comment type="caution">
    <text evidence="3">The sequence shown here is derived from an EMBL/GenBank/DDBJ whole genome shotgun (WGS) entry which is preliminary data.</text>
</comment>
<name>A0A8J2KRK3_9HEXA</name>
<dbReference type="Proteomes" id="UP000708208">
    <property type="component" value="Unassembled WGS sequence"/>
</dbReference>
<sequence>METTLVLGRDSCEFKECTVLTIAHRLNTIMDCNRIMVLDKGEISEFDSPDNLLKDKNTIFWGMAKDAGLAPT</sequence>
<evidence type="ECO:0000313" key="4">
    <source>
        <dbReference type="Proteomes" id="UP000708208"/>
    </source>
</evidence>
<gene>
    <name evidence="3" type="ORF">AFUS01_LOCUS19456</name>
</gene>
<organism evidence="3 4">
    <name type="scientific">Allacma fusca</name>
    <dbReference type="NCBI Taxonomy" id="39272"/>
    <lineage>
        <taxon>Eukaryota</taxon>
        <taxon>Metazoa</taxon>
        <taxon>Ecdysozoa</taxon>
        <taxon>Arthropoda</taxon>
        <taxon>Hexapoda</taxon>
        <taxon>Collembola</taxon>
        <taxon>Symphypleona</taxon>
        <taxon>Sminthuridae</taxon>
        <taxon>Allacma</taxon>
    </lineage>
</organism>
<dbReference type="InterPro" id="IPR050173">
    <property type="entry name" value="ABC_transporter_C-like"/>
</dbReference>
<dbReference type="GO" id="GO:0005524">
    <property type="term" value="F:ATP binding"/>
    <property type="evidence" value="ECO:0007669"/>
    <property type="project" value="UniProtKB-KW"/>
</dbReference>
<dbReference type="EMBL" id="CAJVCH010201117">
    <property type="protein sequence ID" value="CAG7730840.1"/>
    <property type="molecule type" value="Genomic_DNA"/>
</dbReference>
<evidence type="ECO:0000256" key="1">
    <source>
        <dbReference type="ARBA" id="ARBA00022741"/>
    </source>
</evidence>
<accession>A0A8J2KRK3</accession>
<evidence type="ECO:0000313" key="3">
    <source>
        <dbReference type="EMBL" id="CAG7730840.1"/>
    </source>
</evidence>
<keyword evidence="2" id="KW-0067">ATP-binding</keyword>
<dbReference type="GO" id="GO:0016020">
    <property type="term" value="C:membrane"/>
    <property type="evidence" value="ECO:0007669"/>
    <property type="project" value="TreeGrafter"/>
</dbReference>
<protein>
    <submittedName>
        <fullName evidence="3">Uncharacterized protein</fullName>
    </submittedName>
</protein>
<reference evidence="3" key="1">
    <citation type="submission" date="2021-06" db="EMBL/GenBank/DDBJ databases">
        <authorList>
            <person name="Hodson N. C."/>
            <person name="Mongue J. A."/>
            <person name="Jaron S. K."/>
        </authorList>
    </citation>
    <scope>NUCLEOTIDE SEQUENCE</scope>
</reference>
<dbReference type="GO" id="GO:0042626">
    <property type="term" value="F:ATPase-coupled transmembrane transporter activity"/>
    <property type="evidence" value="ECO:0007669"/>
    <property type="project" value="TreeGrafter"/>
</dbReference>